<dbReference type="InterPro" id="IPR028259">
    <property type="entry name" value="AP2-like_int_N"/>
</dbReference>
<accession>A0A1H2VEN7</accession>
<dbReference type="Pfam" id="PF14657">
    <property type="entry name" value="Arm-DNA-bind_4"/>
    <property type="match status" value="1"/>
</dbReference>
<proteinExistence type="inferred from homology"/>
<evidence type="ECO:0000256" key="1">
    <source>
        <dbReference type="ARBA" id="ARBA00008857"/>
    </source>
</evidence>
<name>A0A1H2VEN7_9FIRM</name>
<dbReference type="PROSITE" id="PS51898">
    <property type="entry name" value="TYR_RECOMBINASE"/>
    <property type="match status" value="1"/>
</dbReference>
<dbReference type="InterPro" id="IPR002104">
    <property type="entry name" value="Integrase_catalytic"/>
</dbReference>
<dbReference type="CDD" id="cd01189">
    <property type="entry name" value="INT_ICEBs1_C_like"/>
    <property type="match status" value="1"/>
</dbReference>
<dbReference type="GO" id="GO:0015074">
    <property type="term" value="P:DNA integration"/>
    <property type="evidence" value="ECO:0007669"/>
    <property type="project" value="UniProtKB-KW"/>
</dbReference>
<keyword evidence="4" id="KW-0233">DNA recombination</keyword>
<dbReference type="InterPro" id="IPR010998">
    <property type="entry name" value="Integrase_recombinase_N"/>
</dbReference>
<evidence type="ECO:0000313" key="8">
    <source>
        <dbReference type="EMBL" id="SDW66670.1"/>
    </source>
</evidence>
<dbReference type="Pfam" id="PF00589">
    <property type="entry name" value="Phage_integrase"/>
    <property type="match status" value="1"/>
</dbReference>
<dbReference type="InterPro" id="IPR044068">
    <property type="entry name" value="CB"/>
</dbReference>
<dbReference type="PANTHER" id="PTHR30349">
    <property type="entry name" value="PHAGE INTEGRASE-RELATED"/>
    <property type="match status" value="1"/>
</dbReference>
<dbReference type="PANTHER" id="PTHR30349:SF64">
    <property type="entry name" value="PROPHAGE INTEGRASE INTD-RELATED"/>
    <property type="match status" value="1"/>
</dbReference>
<gene>
    <name evidence="8" type="ORF">SAMN04487759_1329</name>
</gene>
<dbReference type="PROSITE" id="PS51900">
    <property type="entry name" value="CB"/>
    <property type="match status" value="1"/>
</dbReference>
<dbReference type="OrthoDB" id="9785687at2"/>
<reference evidence="8 9" key="1">
    <citation type="submission" date="2016-10" db="EMBL/GenBank/DDBJ databases">
        <authorList>
            <person name="de Groot N.N."/>
        </authorList>
    </citation>
    <scope>NUCLEOTIDE SEQUENCE [LARGE SCALE GENOMIC DNA]</scope>
    <source>
        <strain evidence="8 9">S3b</strain>
    </source>
</reference>
<dbReference type="Pfam" id="PF14659">
    <property type="entry name" value="Phage_int_SAM_3"/>
    <property type="match status" value="1"/>
</dbReference>
<evidence type="ECO:0000256" key="5">
    <source>
        <dbReference type="PROSITE-ProRule" id="PRU01248"/>
    </source>
</evidence>
<feature type="domain" description="Core-binding (CB)" evidence="7">
    <location>
        <begin position="66"/>
        <end position="145"/>
    </location>
</feature>
<dbReference type="Gene3D" id="1.10.443.10">
    <property type="entry name" value="Intergrase catalytic core"/>
    <property type="match status" value="1"/>
</dbReference>
<comment type="similarity">
    <text evidence="1">Belongs to the 'phage' integrase family.</text>
</comment>
<feature type="domain" description="Tyr recombinase" evidence="6">
    <location>
        <begin position="168"/>
        <end position="370"/>
    </location>
</feature>
<organism evidence="8 9">
    <name type="scientific">Kandleria vitulina</name>
    <dbReference type="NCBI Taxonomy" id="1630"/>
    <lineage>
        <taxon>Bacteria</taxon>
        <taxon>Bacillati</taxon>
        <taxon>Bacillota</taxon>
        <taxon>Erysipelotrichia</taxon>
        <taxon>Erysipelotrichales</taxon>
        <taxon>Coprobacillaceae</taxon>
        <taxon>Kandleria</taxon>
    </lineage>
</organism>
<keyword evidence="2" id="KW-0229">DNA integration</keyword>
<keyword evidence="3 5" id="KW-0238">DNA-binding</keyword>
<dbReference type="InterPro" id="IPR013762">
    <property type="entry name" value="Integrase-like_cat_sf"/>
</dbReference>
<evidence type="ECO:0000259" key="6">
    <source>
        <dbReference type="PROSITE" id="PS51898"/>
    </source>
</evidence>
<dbReference type="InterPro" id="IPR011010">
    <property type="entry name" value="DNA_brk_join_enz"/>
</dbReference>
<dbReference type="InterPro" id="IPR050090">
    <property type="entry name" value="Tyrosine_recombinase_XerCD"/>
</dbReference>
<evidence type="ECO:0000259" key="7">
    <source>
        <dbReference type="PROSITE" id="PS51900"/>
    </source>
</evidence>
<evidence type="ECO:0000313" key="9">
    <source>
        <dbReference type="Proteomes" id="UP000182429"/>
    </source>
</evidence>
<dbReference type="GO" id="GO:0006310">
    <property type="term" value="P:DNA recombination"/>
    <property type="evidence" value="ECO:0007669"/>
    <property type="project" value="UniProtKB-KW"/>
</dbReference>
<sequence>MSIFKRKRKTAKNGYIYEVQLYYTDKGVKKRYTKSGFTTKKLAQEHEAMILEQIKVKGSPVKEVKRTLSDVYEEFLKVGSVDFQPTTMYNTKRYYNRFKDDLGNMNISEIDYKTLQAWFNTRDQEGLETNKNIKKAINRIFNYAIKCNYIQNNPCKLVTCVGIEKHQNREEVMQYDDFLILTNALYNYEPKTNRKTDLFKYKSYSIAVQIAYFTGARVSEVLALTKNDIDFENRSVSFNKKLQTVGLKAKDFYVMEKMKSKTSKASVPLADDLKETLSNWFIVNPYETICCKEDGSYIDPAVMDGDIGAVAKEKGIRYFFHMLRHTFSTNIVTNGVDIKTAQELMRHASANTTLTVYTHINEKHKLDTLNNVFNKKHVISTLSNENDIKKVN</sequence>
<dbReference type="SUPFAM" id="SSF56349">
    <property type="entry name" value="DNA breaking-rejoining enzymes"/>
    <property type="match status" value="1"/>
</dbReference>
<evidence type="ECO:0000256" key="3">
    <source>
        <dbReference type="ARBA" id="ARBA00023125"/>
    </source>
</evidence>
<evidence type="ECO:0000256" key="2">
    <source>
        <dbReference type="ARBA" id="ARBA00022908"/>
    </source>
</evidence>
<evidence type="ECO:0000256" key="4">
    <source>
        <dbReference type="ARBA" id="ARBA00023172"/>
    </source>
</evidence>
<protein>
    <submittedName>
        <fullName evidence="8">Site-specific recombinase XerD</fullName>
    </submittedName>
</protein>
<dbReference type="Gene3D" id="1.10.150.130">
    <property type="match status" value="1"/>
</dbReference>
<dbReference type="InterPro" id="IPR004107">
    <property type="entry name" value="Integrase_SAM-like_N"/>
</dbReference>
<dbReference type="EMBL" id="FNNF01000032">
    <property type="protein sequence ID" value="SDW66670.1"/>
    <property type="molecule type" value="Genomic_DNA"/>
</dbReference>
<dbReference type="RefSeq" id="WP_074687021.1">
    <property type="nucleotide sequence ID" value="NZ_FNNF01000032.1"/>
</dbReference>
<dbReference type="AlphaFoldDB" id="A0A1H2VEN7"/>
<dbReference type="GO" id="GO:0003677">
    <property type="term" value="F:DNA binding"/>
    <property type="evidence" value="ECO:0007669"/>
    <property type="project" value="UniProtKB-UniRule"/>
</dbReference>
<dbReference type="Proteomes" id="UP000182429">
    <property type="component" value="Unassembled WGS sequence"/>
</dbReference>